<evidence type="ECO:0000313" key="1">
    <source>
        <dbReference type="EMBL" id="BEK82819.1"/>
    </source>
</evidence>
<gene>
    <name evidence="1" type="ORF">B19861_07610</name>
    <name evidence="2" type="ORF">BIFAD42_09160</name>
</gene>
<dbReference type="Proteomes" id="UP001357973">
    <property type="component" value="Chromosome"/>
</dbReference>
<evidence type="ECO:0000313" key="4">
    <source>
        <dbReference type="Proteomes" id="UP001357973"/>
    </source>
</evidence>
<sequence>MTPAAMVKTNQREMKCSMTASYYIALSYEKGMYLWNMPGRRPMRDGRGVFHMVWLP</sequence>
<name>A0AAN4VLE2_BIFAD</name>
<dbReference type="EMBL" id="BPPZ01000004">
    <property type="protein sequence ID" value="GJD13932.1"/>
    <property type="molecule type" value="Genomic_DNA"/>
</dbReference>
<organism evidence="2 3">
    <name type="scientific">Bifidobacterium adolescentis</name>
    <dbReference type="NCBI Taxonomy" id="1680"/>
    <lineage>
        <taxon>Bacteria</taxon>
        <taxon>Bacillati</taxon>
        <taxon>Actinomycetota</taxon>
        <taxon>Actinomycetes</taxon>
        <taxon>Bifidobacteriales</taxon>
        <taxon>Bifidobacteriaceae</taxon>
        <taxon>Bifidobacterium</taxon>
    </lineage>
</organism>
<proteinExistence type="predicted"/>
<protein>
    <submittedName>
        <fullName evidence="2">Uncharacterized protein</fullName>
    </submittedName>
</protein>
<reference evidence="1 4" key="2">
    <citation type="submission" date="2023-06" db="EMBL/GenBank/DDBJ databases">
        <title>Complete Genome Sequences of Bifidobacterium faecale strain JCM19861T was isolated from human faeces by Jung-Hye Choi et al. (2014).</title>
        <authorList>
            <person name="Okuhama S."/>
            <person name="Takahashi H."/>
            <person name="Imaizumi K."/>
            <person name="Nakayama S."/>
            <person name="Ogata Y."/>
            <person name="Suda W."/>
        </authorList>
    </citation>
    <scope>NUCLEOTIDE SEQUENCE [LARGE SCALE GENOMIC DNA]</scope>
    <source>
        <strain evidence="1 4">JCM 19861</strain>
    </source>
</reference>
<evidence type="ECO:0000313" key="3">
    <source>
        <dbReference type="Proteomes" id="UP000886943"/>
    </source>
</evidence>
<keyword evidence="4" id="KW-1185">Reference proteome</keyword>
<dbReference type="AlphaFoldDB" id="A0AAN4VLE2"/>
<accession>A0AAN4VLE2</accession>
<reference evidence="2" key="1">
    <citation type="submission" date="2021-08" db="EMBL/GenBank/DDBJ databases">
        <title>Draft genome sequence of the GABA producer Bifidobacterium adolescentis 4-2, isolated from healthy human feces.</title>
        <authorList>
            <person name="Altaib H."/>
            <person name="Niwa R."/>
            <person name="Abe M."/>
            <person name="Suzuki T."/>
        </authorList>
    </citation>
    <scope>NUCLEOTIDE SEQUENCE</scope>
    <source>
        <strain evidence="2">4-2</strain>
    </source>
</reference>
<evidence type="ECO:0000313" key="2">
    <source>
        <dbReference type="EMBL" id="GJD13932.1"/>
    </source>
</evidence>
<dbReference type="EMBL" id="AP028457">
    <property type="protein sequence ID" value="BEK82819.1"/>
    <property type="molecule type" value="Genomic_DNA"/>
</dbReference>
<dbReference type="Proteomes" id="UP000886943">
    <property type="component" value="Unassembled WGS sequence"/>
</dbReference>